<feature type="transmembrane region" description="Helical" evidence="2">
    <location>
        <begin position="70"/>
        <end position="90"/>
    </location>
</feature>
<feature type="transmembrane region" description="Helical" evidence="2">
    <location>
        <begin position="253"/>
        <end position="272"/>
    </location>
</feature>
<evidence type="ECO:0000313" key="4">
    <source>
        <dbReference type="Proteomes" id="UP000191133"/>
    </source>
</evidence>
<evidence type="ECO:0000256" key="1">
    <source>
        <dbReference type="SAM" id="MobiDB-lite"/>
    </source>
</evidence>
<feature type="transmembrane region" description="Helical" evidence="2">
    <location>
        <begin position="284"/>
        <end position="309"/>
    </location>
</feature>
<feature type="region of interest" description="Disordered" evidence="1">
    <location>
        <begin position="584"/>
        <end position="603"/>
    </location>
</feature>
<feature type="region of interest" description="Disordered" evidence="1">
    <location>
        <begin position="553"/>
        <end position="579"/>
    </location>
</feature>
<evidence type="ECO:0000256" key="2">
    <source>
        <dbReference type="SAM" id="Phobius"/>
    </source>
</evidence>
<evidence type="ECO:0000313" key="3">
    <source>
        <dbReference type="EMBL" id="SLM24448.1"/>
    </source>
</evidence>
<feature type="transmembrane region" description="Helical" evidence="2">
    <location>
        <begin position="96"/>
        <end position="122"/>
    </location>
</feature>
<keyword evidence="2" id="KW-0812">Transmembrane</keyword>
<feature type="transmembrane region" description="Helical" evidence="2">
    <location>
        <begin position="12"/>
        <end position="29"/>
    </location>
</feature>
<protein>
    <recommendedName>
        <fullName evidence="5">DUF4153 domain-containing protein</fullName>
    </recommendedName>
</protein>
<feature type="transmembrane region" description="Helical" evidence="2">
    <location>
        <begin position="143"/>
        <end position="166"/>
    </location>
</feature>
<feature type="transmembrane region" description="Helical" evidence="2">
    <location>
        <begin position="216"/>
        <end position="241"/>
    </location>
</feature>
<feature type="compositionally biased region" description="Basic and acidic residues" evidence="1">
    <location>
        <begin position="590"/>
        <end position="603"/>
    </location>
</feature>
<accession>A0A1W1GYT1</accession>
<dbReference type="RefSeq" id="WP_080149502.1">
    <property type="nucleotide sequence ID" value="NZ_FWEU01000002.1"/>
</dbReference>
<feature type="transmembrane region" description="Helical" evidence="2">
    <location>
        <begin position="321"/>
        <end position="342"/>
    </location>
</feature>
<dbReference type="InterPro" id="IPR025291">
    <property type="entry name" value="DUF4153"/>
</dbReference>
<proteinExistence type="predicted"/>
<evidence type="ECO:0008006" key="5">
    <source>
        <dbReference type="Google" id="ProtNLM"/>
    </source>
</evidence>
<dbReference type="EMBL" id="FWEU01000002">
    <property type="protein sequence ID" value="SLM24448.1"/>
    <property type="molecule type" value="Genomic_DNA"/>
</dbReference>
<dbReference type="Pfam" id="PF13687">
    <property type="entry name" value="DUF4153"/>
    <property type="match status" value="1"/>
</dbReference>
<name>A0A1W1GYT1_9GAMM</name>
<dbReference type="AlphaFoldDB" id="A0A1W1GYT1"/>
<feature type="transmembrane region" description="Helical" evidence="2">
    <location>
        <begin position="186"/>
        <end position="204"/>
    </location>
</feature>
<sequence length="603" mass="67056">MQQDATLSWPTRSMIVLIALLQGLMLFAAQELADQWPFRDIGWRYCWYAWVLTVPTAVALTLVDLKAWRLWLHAGLASLLVLALAAWTAWNLSGETALYAAVLQVPLSICLAVATFIALPWWQFRLHAGHWRADYGALFERAWQNGLTLVLAAVFTGLTWLLLWLWAALFRMVKVDFFHVLFGSDAFIALATGMLAGFGVLIGRTQHRAMQITRQVLFAICRCLLPLLSFIAVLFVLSLPFTGLAPLWATRSAASLLLVLAVLLISLANAVYQHDDGTPPYPAWLRRLVEASLLALPIYAGLALYAMSLRVSQYGWTLSRFWGVAVAVLIAGYAIGYAFAALRRHGRWLHRLEPVNRWMCWAVLATALLAISPVIDPVRITLASQMKRLRADPALMTADAANQLRFELGRRGVQALRTLQKAPSLAADTRASSIIVQALARQKRESRRDNDIDDGVRDLASLKSRIVQAKGTASPADDWWQAVLDRRLDAGDCLDDDKTGDNRCVTLRRDLDGDGQDDVLLCMTSLYSGPRCQLHVREPAGWRKEGEVSFQDVDQRTSDGAPQALRDGRLTMQPPRWPTLLLDGAAGQLEIDRSDDRAEAATP</sequence>
<feature type="transmembrane region" description="Helical" evidence="2">
    <location>
        <begin position="41"/>
        <end position="63"/>
    </location>
</feature>
<keyword evidence="2" id="KW-1133">Transmembrane helix</keyword>
<dbReference type="Proteomes" id="UP000191133">
    <property type="component" value="Unassembled WGS sequence"/>
</dbReference>
<gene>
    <name evidence="3" type="ORF">SAMN04488690_2169</name>
</gene>
<keyword evidence="2" id="KW-0472">Membrane</keyword>
<feature type="transmembrane region" description="Helical" evidence="2">
    <location>
        <begin position="354"/>
        <end position="375"/>
    </location>
</feature>
<organism evidence="3 4">
    <name type="scientific">Stenotrophomonas indicatrix</name>
    <dbReference type="NCBI Taxonomy" id="2045451"/>
    <lineage>
        <taxon>Bacteria</taxon>
        <taxon>Pseudomonadati</taxon>
        <taxon>Pseudomonadota</taxon>
        <taxon>Gammaproteobacteria</taxon>
        <taxon>Lysobacterales</taxon>
        <taxon>Lysobacteraceae</taxon>
        <taxon>Stenotrophomonas</taxon>
    </lineage>
</organism>
<reference evidence="4" key="1">
    <citation type="submission" date="2016-10" db="EMBL/GenBank/DDBJ databases">
        <authorList>
            <person name="Varghese N."/>
            <person name="Submissions S."/>
        </authorList>
    </citation>
    <scope>NUCLEOTIDE SEQUENCE [LARGE SCALE GENOMIC DNA]</scope>
    <source>
        <strain evidence="4">92MFCol6.1</strain>
    </source>
</reference>